<feature type="domain" description="Protein kinase" evidence="4">
    <location>
        <begin position="353"/>
        <end position="623"/>
    </location>
</feature>
<feature type="repeat" description="WD" evidence="3">
    <location>
        <begin position="227"/>
        <end position="268"/>
    </location>
</feature>
<feature type="repeat" description="WD" evidence="3">
    <location>
        <begin position="141"/>
        <end position="182"/>
    </location>
</feature>
<dbReference type="InterPro" id="IPR011009">
    <property type="entry name" value="Kinase-like_dom_sf"/>
</dbReference>
<dbReference type="InterPro" id="IPR000719">
    <property type="entry name" value="Prot_kinase_dom"/>
</dbReference>
<protein>
    <recommendedName>
        <fullName evidence="4">Protein kinase domain-containing protein</fullName>
    </recommendedName>
</protein>
<dbReference type="GO" id="GO:0004672">
    <property type="term" value="F:protein kinase activity"/>
    <property type="evidence" value="ECO:0007669"/>
    <property type="project" value="InterPro"/>
</dbReference>
<gene>
    <name evidence="5" type="ORF">RDB_LOCUS49937</name>
</gene>
<dbReference type="Proteomes" id="UP000663846">
    <property type="component" value="Unassembled WGS sequence"/>
</dbReference>
<dbReference type="InterPro" id="IPR036322">
    <property type="entry name" value="WD40_repeat_dom_sf"/>
</dbReference>
<dbReference type="SUPFAM" id="SSF50978">
    <property type="entry name" value="WD40 repeat-like"/>
    <property type="match status" value="1"/>
</dbReference>
<dbReference type="CDD" id="cd00200">
    <property type="entry name" value="WD40"/>
    <property type="match status" value="1"/>
</dbReference>
<dbReference type="Pfam" id="PF07714">
    <property type="entry name" value="PK_Tyr_Ser-Thr"/>
    <property type="match status" value="1"/>
</dbReference>
<sequence>MGQTSTKPVLMLSGHRGRIRSTTFSPDGKLIASASEDNTVRIWDAQSGSSTTKPFKGHTGNANAIAFSPDGTCIASCSQDCTILIWGVPQQNILVGPLEGHTEWVWCVAFSPEGTQLVSGSEDCTVRIWNAHTGAVIGGPLLGHTDTIYSVSFSPDGARVVSGSRDKTIRIWDVQSGEMVVGPLEGHLDWVWSVSVSPDGKRIVSGSRDFTIRLWDAQTGTMVARPFEGHFSPVFSVAFSLDGDRIISGARNGVVYIWEAHTGMILLTLTGGNRGTVTSVAFSPDAKKIVYGCGDGTVVAHAMIEPTPEDNSGLVPSSTSPVLVAGHITNKEVFDQLVEHGCTDMTSTIDPNGYSDGPICAGGFGDIWKGDLIDGTEVAVKTWRFNFISLEDPKPLKSTIRQVYNWSKTKHENTQELLGVAMFQGRLGMVSHWMPNGNLREYIRKQPDVDRYNLCIQVATGLSHLHSEGMVHGNLKAANILVSKDGSLKLSGFEYSILTESPMVLSRTTNLARGTLRWMAPELLVSTDDDSEQSVKRTKQTDMYALGMSQEIITGQVPYPECEDDYSIFSKTQKQERPARPKELLDDNVKQGTMWKLMLWCWDFEPSARPEVNYVLVMLKGLVGQL</sequence>
<dbReference type="Gene3D" id="1.10.510.10">
    <property type="entry name" value="Transferase(Phosphotransferase) domain 1"/>
    <property type="match status" value="1"/>
</dbReference>
<dbReference type="Pfam" id="PF00400">
    <property type="entry name" value="WD40"/>
    <property type="match status" value="7"/>
</dbReference>
<evidence type="ECO:0000259" key="4">
    <source>
        <dbReference type="PROSITE" id="PS50011"/>
    </source>
</evidence>
<feature type="repeat" description="WD" evidence="3">
    <location>
        <begin position="12"/>
        <end position="53"/>
    </location>
</feature>
<dbReference type="Gene3D" id="2.130.10.10">
    <property type="entry name" value="YVTN repeat-like/Quinoprotein amine dehydrogenase"/>
    <property type="match status" value="4"/>
</dbReference>
<dbReference type="SMART" id="SM00320">
    <property type="entry name" value="WD40"/>
    <property type="match status" value="7"/>
</dbReference>
<dbReference type="PROSITE" id="PS00678">
    <property type="entry name" value="WD_REPEATS_1"/>
    <property type="match status" value="5"/>
</dbReference>
<dbReference type="GO" id="GO:0005634">
    <property type="term" value="C:nucleus"/>
    <property type="evidence" value="ECO:0007669"/>
    <property type="project" value="TreeGrafter"/>
</dbReference>
<dbReference type="PANTHER" id="PTHR22847">
    <property type="entry name" value="WD40 REPEAT PROTEIN"/>
    <property type="match status" value="1"/>
</dbReference>
<dbReference type="PROSITE" id="PS50294">
    <property type="entry name" value="WD_REPEATS_REGION"/>
    <property type="match status" value="6"/>
</dbReference>
<dbReference type="InterPro" id="IPR020472">
    <property type="entry name" value="WD40_PAC1"/>
</dbReference>
<dbReference type="AlphaFoldDB" id="A0A8H2WN58"/>
<feature type="repeat" description="WD" evidence="3">
    <location>
        <begin position="55"/>
        <end position="86"/>
    </location>
</feature>
<dbReference type="EMBL" id="CAJMWS010000299">
    <property type="protein sequence ID" value="CAE6396618.1"/>
    <property type="molecule type" value="Genomic_DNA"/>
</dbReference>
<dbReference type="InterPro" id="IPR019775">
    <property type="entry name" value="WD40_repeat_CS"/>
</dbReference>
<dbReference type="PROSITE" id="PS50082">
    <property type="entry name" value="WD_REPEATS_2"/>
    <property type="match status" value="6"/>
</dbReference>
<dbReference type="InterPro" id="IPR001680">
    <property type="entry name" value="WD40_rpt"/>
</dbReference>
<evidence type="ECO:0000256" key="1">
    <source>
        <dbReference type="ARBA" id="ARBA00022574"/>
    </source>
</evidence>
<dbReference type="PANTHER" id="PTHR22847:SF637">
    <property type="entry name" value="WD REPEAT DOMAIN 5B"/>
    <property type="match status" value="1"/>
</dbReference>
<dbReference type="InterPro" id="IPR015943">
    <property type="entry name" value="WD40/YVTN_repeat-like_dom_sf"/>
</dbReference>
<feature type="repeat" description="WD" evidence="3">
    <location>
        <begin position="184"/>
        <end position="225"/>
    </location>
</feature>
<dbReference type="GO" id="GO:0005524">
    <property type="term" value="F:ATP binding"/>
    <property type="evidence" value="ECO:0007669"/>
    <property type="project" value="InterPro"/>
</dbReference>
<evidence type="ECO:0000256" key="2">
    <source>
        <dbReference type="ARBA" id="ARBA00022737"/>
    </source>
</evidence>
<dbReference type="PROSITE" id="PS50011">
    <property type="entry name" value="PROTEIN_KINASE_DOM"/>
    <property type="match status" value="1"/>
</dbReference>
<evidence type="ECO:0000313" key="6">
    <source>
        <dbReference type="Proteomes" id="UP000663846"/>
    </source>
</evidence>
<name>A0A8H2WN58_9AGAM</name>
<evidence type="ECO:0000313" key="5">
    <source>
        <dbReference type="EMBL" id="CAE6396618.1"/>
    </source>
</evidence>
<evidence type="ECO:0000256" key="3">
    <source>
        <dbReference type="PROSITE-ProRule" id="PRU00221"/>
    </source>
</evidence>
<dbReference type="PRINTS" id="PR00320">
    <property type="entry name" value="GPROTEINBRPT"/>
</dbReference>
<dbReference type="InterPro" id="IPR001245">
    <property type="entry name" value="Ser-Thr/Tyr_kinase_cat_dom"/>
</dbReference>
<organism evidence="5 6">
    <name type="scientific">Rhizoctonia solani</name>
    <dbReference type="NCBI Taxonomy" id="456999"/>
    <lineage>
        <taxon>Eukaryota</taxon>
        <taxon>Fungi</taxon>
        <taxon>Dikarya</taxon>
        <taxon>Basidiomycota</taxon>
        <taxon>Agaricomycotina</taxon>
        <taxon>Agaricomycetes</taxon>
        <taxon>Cantharellales</taxon>
        <taxon>Ceratobasidiaceae</taxon>
        <taxon>Rhizoctonia</taxon>
    </lineage>
</organism>
<feature type="repeat" description="WD" evidence="3">
    <location>
        <begin position="98"/>
        <end position="139"/>
    </location>
</feature>
<keyword evidence="1 3" id="KW-0853">WD repeat</keyword>
<dbReference type="GO" id="GO:1990234">
    <property type="term" value="C:transferase complex"/>
    <property type="evidence" value="ECO:0007669"/>
    <property type="project" value="UniProtKB-ARBA"/>
</dbReference>
<dbReference type="SUPFAM" id="SSF56112">
    <property type="entry name" value="Protein kinase-like (PK-like)"/>
    <property type="match status" value="1"/>
</dbReference>
<proteinExistence type="predicted"/>
<keyword evidence="2" id="KW-0677">Repeat</keyword>
<reference evidence="5" key="1">
    <citation type="submission" date="2021-01" db="EMBL/GenBank/DDBJ databases">
        <authorList>
            <person name="Kaushik A."/>
        </authorList>
    </citation>
    <scope>NUCLEOTIDE SEQUENCE</scope>
    <source>
        <strain evidence="5">AG1-1C</strain>
    </source>
</reference>
<accession>A0A8H2WN58</accession>
<comment type="caution">
    <text evidence="5">The sequence shown here is derived from an EMBL/GenBank/DDBJ whole genome shotgun (WGS) entry which is preliminary data.</text>
</comment>